<evidence type="ECO:0000313" key="6">
    <source>
        <dbReference type="Proteomes" id="UP000186351"/>
    </source>
</evidence>
<dbReference type="InterPro" id="IPR048406">
    <property type="entry name" value="GldM_Ig-like-2"/>
</dbReference>
<keyword evidence="6" id="KW-1185">Reference proteome</keyword>
<sequence length="522" mass="57099">MGSNNTRSLSPRQKMINLMYIVLTAMLALNVSSDVLDGFGQVEEGLARSNATVDQRNEAVFRRLEAFAEQNPGKGAAWLDKAAEVRSTTSRVYGLIDTLKMAIAIEADGNNANLANILNQDNLDAASIVMLSPGSAKGKHLRSTIDYYRNYIGSLMSDSLKRDNIMRSLSTEQITRRGTVTPQLWEEAMFENKPVIAAITLLTKLQSDIRYAEGEALSTLLANVDAGDVRVNELNAFVIPQSRNVMRGSRYSANIVLAAVDTTQRPTIYINGKQLDNDRGLFETLASSTGNFDYSGYLEVPHGDGTVTRHDFNSSYTVIEPTATISATMMNVLYAGIDNPMSISVPGIAPSAISASMTNGTLSRHGDSWVARPGKVGTEAVVTVTANIDGRPQTVATTSFRVRKLPDPAPFISYTDSKGHQERYKGSKPFPKTLLLQAPGIEAAIDDNLLNVSYRVLSFETVFFDSMGNAIPEVSQGSQFSQRQKDSFRRLQRGKRFYISRVKAIGPDGIERDLAPMEVIVN</sequence>
<dbReference type="OrthoDB" id="1490890at2"/>
<dbReference type="NCBIfam" id="TIGR03517">
    <property type="entry name" value="GldM_gliding"/>
    <property type="match status" value="1"/>
</dbReference>
<dbReference type="InterPro" id="IPR022719">
    <property type="entry name" value="Motility-assoc_prot_GldM_C"/>
</dbReference>
<dbReference type="RefSeq" id="WP_068960527.1">
    <property type="nucleotide sequence ID" value="NZ_CAJTCT010000020.1"/>
</dbReference>
<feature type="domain" description="Gliding motility-associated protein GldM N-terminal" evidence="2">
    <location>
        <begin position="34"/>
        <end position="222"/>
    </location>
</feature>
<dbReference type="STRING" id="1796646.A4V02_05185"/>
<accession>A0A1Z2XJY5</accession>
<dbReference type="InterPro" id="IPR019859">
    <property type="entry name" value="Motility-assoc_prot_GldM"/>
</dbReference>
<dbReference type="KEGG" id="pary:A4V02_05185"/>
<dbReference type="Pfam" id="PF12080">
    <property type="entry name" value="GldM_4th"/>
    <property type="match status" value="1"/>
</dbReference>
<dbReference type="EMBL" id="CP015402">
    <property type="protein sequence ID" value="ANU63171.1"/>
    <property type="molecule type" value="Genomic_DNA"/>
</dbReference>
<accession>A0A1B1S8P7</accession>
<name>A0A1B1S8P7_9BACT</name>
<evidence type="ECO:0000259" key="4">
    <source>
        <dbReference type="Pfam" id="PF21602"/>
    </source>
</evidence>
<dbReference type="InterPro" id="IPR048405">
    <property type="entry name" value="GldM_Ig-like-1"/>
</dbReference>
<dbReference type="Pfam" id="PF12081">
    <property type="entry name" value="GldM_1st"/>
    <property type="match status" value="1"/>
</dbReference>
<protein>
    <submittedName>
        <fullName evidence="5">Gliding motility protein GldM</fullName>
    </submittedName>
</protein>
<dbReference type="AlphaFoldDB" id="A0A1B1S8P7"/>
<feature type="domain" description="Gliding motility-associated protein GldM second immunoglobulin-like" evidence="4">
    <location>
        <begin position="322"/>
        <end position="403"/>
    </location>
</feature>
<proteinExistence type="predicted"/>
<dbReference type="Proteomes" id="UP000186351">
    <property type="component" value="Chromosome"/>
</dbReference>
<feature type="domain" description="Gliding motility-associated protein GldM C-terminal" evidence="1">
    <location>
        <begin position="406"/>
        <end position="522"/>
    </location>
</feature>
<organism evidence="5 6">
    <name type="scientific">Muribaculum intestinale</name>
    <dbReference type="NCBI Taxonomy" id="1796646"/>
    <lineage>
        <taxon>Bacteria</taxon>
        <taxon>Pseudomonadati</taxon>
        <taxon>Bacteroidota</taxon>
        <taxon>Bacteroidia</taxon>
        <taxon>Bacteroidales</taxon>
        <taxon>Muribaculaceae</taxon>
        <taxon>Muribaculum</taxon>
    </lineage>
</organism>
<evidence type="ECO:0000313" key="5">
    <source>
        <dbReference type="EMBL" id="ANU63171.1"/>
    </source>
</evidence>
<dbReference type="GeneID" id="65536242"/>
<feature type="domain" description="Gliding motility-associated protein GldM first immunoglobulin-like" evidence="3">
    <location>
        <begin position="226"/>
        <end position="320"/>
    </location>
</feature>
<evidence type="ECO:0000259" key="2">
    <source>
        <dbReference type="Pfam" id="PF12081"/>
    </source>
</evidence>
<evidence type="ECO:0000259" key="1">
    <source>
        <dbReference type="Pfam" id="PF12080"/>
    </source>
</evidence>
<dbReference type="Pfam" id="PF21601">
    <property type="entry name" value="GldM_2nd"/>
    <property type="match status" value="1"/>
</dbReference>
<dbReference type="InterPro" id="IPR022720">
    <property type="entry name" value="Motility-assoc_prot_GldM_N"/>
</dbReference>
<reference evidence="6" key="1">
    <citation type="submission" date="2016-04" db="EMBL/GenBank/DDBJ databases">
        <title>Complete Genome Sequences of Twelve Strains of a Stable Defined Moderately Diverse Mouse Microbiota 2 (sDMDMm2).</title>
        <authorList>
            <person name="Uchimura Y."/>
            <person name="Wyss M."/>
            <person name="Brugiroux S."/>
            <person name="Limenitakis J.P."/>
            <person name="Stecher B."/>
            <person name="McCoy K.D."/>
            <person name="Macpherson A.J."/>
        </authorList>
    </citation>
    <scope>NUCLEOTIDE SEQUENCE [LARGE SCALE GENOMIC DNA]</scope>
    <source>
        <strain evidence="6">YL27</strain>
    </source>
</reference>
<dbReference type="Pfam" id="PF21602">
    <property type="entry name" value="GldM_3rd"/>
    <property type="match status" value="1"/>
</dbReference>
<gene>
    <name evidence="5" type="ORF">A4V02_05185</name>
</gene>
<evidence type="ECO:0000259" key="3">
    <source>
        <dbReference type="Pfam" id="PF21601"/>
    </source>
</evidence>